<feature type="signal peptide" evidence="1">
    <location>
        <begin position="1"/>
        <end position="19"/>
    </location>
</feature>
<reference evidence="2" key="1">
    <citation type="submission" date="2023-01" db="EMBL/GenBank/DDBJ databases">
        <authorList>
            <person name="Van Ghelder C."/>
            <person name="Rancurel C."/>
        </authorList>
    </citation>
    <scope>NUCLEOTIDE SEQUENCE</scope>
    <source>
        <strain evidence="2">CNCM I-4278</strain>
    </source>
</reference>
<protein>
    <submittedName>
        <fullName evidence="2">Uncharacterized protein</fullName>
    </submittedName>
</protein>
<evidence type="ECO:0000313" key="2">
    <source>
        <dbReference type="EMBL" id="CAI6301216.1"/>
    </source>
</evidence>
<comment type="caution">
    <text evidence="2">The sequence shown here is derived from an EMBL/GenBank/DDBJ whole genome shotgun (WGS) entry which is preliminary data.</text>
</comment>
<name>A0A9W4U7I9_9PLEO</name>
<gene>
    <name evidence="2" type="ORF">PDIGIT_LOCUS2844</name>
</gene>
<dbReference type="EMBL" id="CAOQHR010000002">
    <property type="protein sequence ID" value="CAI6301216.1"/>
    <property type="molecule type" value="Genomic_DNA"/>
</dbReference>
<sequence length="136" mass="15962">MKLPVVLVLGSLWASSAQACVRILVDEVWKDSVERTREVHLWDNDKVNNRLIPFDFYGKDEDRWRGSDYRVSLNPNTDGGRVWLPGNWMQVTELKQKTRRQSTLPNGQTQVYYCLWDDYSCEKYSCSLPNPKRYVA</sequence>
<accession>A0A9W4U7I9</accession>
<dbReference type="AlphaFoldDB" id="A0A9W4U7I9"/>
<feature type="chain" id="PRO_5040903483" evidence="1">
    <location>
        <begin position="20"/>
        <end position="136"/>
    </location>
</feature>
<evidence type="ECO:0000313" key="3">
    <source>
        <dbReference type="Proteomes" id="UP001152607"/>
    </source>
</evidence>
<dbReference type="OrthoDB" id="10451293at2759"/>
<keyword evidence="3" id="KW-1185">Reference proteome</keyword>
<dbReference type="PROSITE" id="PS51257">
    <property type="entry name" value="PROKAR_LIPOPROTEIN"/>
    <property type="match status" value="1"/>
</dbReference>
<organism evidence="2 3">
    <name type="scientific">Periconia digitata</name>
    <dbReference type="NCBI Taxonomy" id="1303443"/>
    <lineage>
        <taxon>Eukaryota</taxon>
        <taxon>Fungi</taxon>
        <taxon>Dikarya</taxon>
        <taxon>Ascomycota</taxon>
        <taxon>Pezizomycotina</taxon>
        <taxon>Dothideomycetes</taxon>
        <taxon>Pleosporomycetidae</taxon>
        <taxon>Pleosporales</taxon>
        <taxon>Massarineae</taxon>
        <taxon>Periconiaceae</taxon>
        <taxon>Periconia</taxon>
    </lineage>
</organism>
<evidence type="ECO:0000256" key="1">
    <source>
        <dbReference type="SAM" id="SignalP"/>
    </source>
</evidence>
<keyword evidence="1" id="KW-0732">Signal</keyword>
<dbReference type="Proteomes" id="UP001152607">
    <property type="component" value="Unassembled WGS sequence"/>
</dbReference>
<proteinExistence type="predicted"/>